<feature type="domain" description="Methyltransferase" evidence="4">
    <location>
        <begin position="45"/>
        <end position="137"/>
    </location>
</feature>
<dbReference type="Proteomes" id="UP000761574">
    <property type="component" value="Unassembled WGS sequence"/>
</dbReference>
<evidence type="ECO:0000256" key="3">
    <source>
        <dbReference type="ARBA" id="ARBA00022691"/>
    </source>
</evidence>
<sequence length="207" mass="23680">MENYRISVNTFNEVAQQYQDKYMCWPEYTATYDALCDYLSPTARVLDIACGPGNIAHYLLTRYPQLDYLGIDLAPNMVTLAQVNNPKGQFKVMDSLDISRLSAQFDAMVCGFCLPYLNQVQVRSLLSGMAAYLEPNGLMYLSWIAGDLGEAKAQTSSCGQQVFTYYYPKQWLIDVLRQAYIEPLYLHRQQSPNGQDSELFMIGRRQR</sequence>
<organism evidence="5 6">
    <name type="scientific">Shewanella algidipiscicola</name>
    <dbReference type="NCBI Taxonomy" id="614070"/>
    <lineage>
        <taxon>Bacteria</taxon>
        <taxon>Pseudomonadati</taxon>
        <taxon>Pseudomonadota</taxon>
        <taxon>Gammaproteobacteria</taxon>
        <taxon>Alteromonadales</taxon>
        <taxon>Shewanellaceae</taxon>
        <taxon>Shewanella</taxon>
    </lineage>
</organism>
<name>A0ABQ4PMY8_9GAMM</name>
<dbReference type="RefSeq" id="WP_162924211.1">
    <property type="nucleotide sequence ID" value="NZ_BPFB01000041.1"/>
</dbReference>
<comment type="caution">
    <text evidence="5">The sequence shown here is derived from an EMBL/GenBank/DDBJ whole genome shotgun (WGS) entry which is preliminary data.</text>
</comment>
<dbReference type="GO" id="GO:0032259">
    <property type="term" value="P:methylation"/>
    <property type="evidence" value="ECO:0007669"/>
    <property type="project" value="UniProtKB-KW"/>
</dbReference>
<evidence type="ECO:0000259" key="4">
    <source>
        <dbReference type="Pfam" id="PF13649"/>
    </source>
</evidence>
<keyword evidence="2" id="KW-0808">Transferase</keyword>
<dbReference type="CDD" id="cd02440">
    <property type="entry name" value="AdoMet_MTases"/>
    <property type="match status" value="1"/>
</dbReference>
<proteinExistence type="predicted"/>
<protein>
    <submittedName>
        <fullName evidence="5">SAM-dependent methyltransferase</fullName>
    </submittedName>
</protein>
<dbReference type="PANTHER" id="PTHR43464:SF19">
    <property type="entry name" value="UBIQUINONE BIOSYNTHESIS O-METHYLTRANSFERASE, MITOCHONDRIAL"/>
    <property type="match status" value="1"/>
</dbReference>
<keyword evidence="1 5" id="KW-0489">Methyltransferase</keyword>
<dbReference type="GO" id="GO:0008168">
    <property type="term" value="F:methyltransferase activity"/>
    <property type="evidence" value="ECO:0007669"/>
    <property type="project" value="UniProtKB-KW"/>
</dbReference>
<gene>
    <name evidence="5" type="ORF">TUM4630_29090</name>
</gene>
<dbReference type="InterPro" id="IPR029063">
    <property type="entry name" value="SAM-dependent_MTases_sf"/>
</dbReference>
<reference evidence="5 6" key="1">
    <citation type="submission" date="2021-05" db="EMBL/GenBank/DDBJ databases">
        <title>Molecular characterization for Shewanella algae harboring chromosomal blaOXA-55-like strains isolated from clinical and environment sample.</title>
        <authorList>
            <person name="Ohama Y."/>
            <person name="Aoki K."/>
            <person name="Harada S."/>
            <person name="Moriya K."/>
            <person name="Ishii Y."/>
            <person name="Tateda K."/>
        </authorList>
    </citation>
    <scope>NUCLEOTIDE SEQUENCE [LARGE SCALE GENOMIC DNA]</scope>
    <source>
        <strain evidence="5 6">LMG 23746</strain>
    </source>
</reference>
<dbReference type="Pfam" id="PF13649">
    <property type="entry name" value="Methyltransf_25"/>
    <property type="match status" value="1"/>
</dbReference>
<dbReference type="PANTHER" id="PTHR43464">
    <property type="entry name" value="METHYLTRANSFERASE"/>
    <property type="match status" value="1"/>
</dbReference>
<dbReference type="InterPro" id="IPR041698">
    <property type="entry name" value="Methyltransf_25"/>
</dbReference>
<accession>A0ABQ4PMY8</accession>
<evidence type="ECO:0000313" key="6">
    <source>
        <dbReference type="Proteomes" id="UP000761574"/>
    </source>
</evidence>
<dbReference type="SUPFAM" id="SSF53335">
    <property type="entry name" value="S-adenosyl-L-methionine-dependent methyltransferases"/>
    <property type="match status" value="1"/>
</dbReference>
<dbReference type="Gene3D" id="3.40.50.150">
    <property type="entry name" value="Vaccinia Virus protein VP39"/>
    <property type="match status" value="1"/>
</dbReference>
<dbReference type="EMBL" id="BPFB01000041">
    <property type="protein sequence ID" value="GIU49750.1"/>
    <property type="molecule type" value="Genomic_DNA"/>
</dbReference>
<evidence type="ECO:0000256" key="2">
    <source>
        <dbReference type="ARBA" id="ARBA00022679"/>
    </source>
</evidence>
<keyword evidence="6" id="KW-1185">Reference proteome</keyword>
<keyword evidence="3" id="KW-0949">S-adenosyl-L-methionine</keyword>
<evidence type="ECO:0000313" key="5">
    <source>
        <dbReference type="EMBL" id="GIU49750.1"/>
    </source>
</evidence>
<evidence type="ECO:0000256" key="1">
    <source>
        <dbReference type="ARBA" id="ARBA00022603"/>
    </source>
</evidence>